<dbReference type="STRING" id="1333662.LPB303_03605"/>
<reference evidence="1 2" key="1">
    <citation type="submission" date="2016-02" db="EMBL/GenBank/DDBJ databases">
        <title>Draft genome sequence of Polaribacter atrinae KACC17473.</title>
        <authorList>
            <person name="Shin S.-K."/>
            <person name="Yi H."/>
        </authorList>
    </citation>
    <scope>NUCLEOTIDE SEQUENCE [LARGE SCALE GENOMIC DNA]</scope>
    <source>
        <strain evidence="1 2">KACC 17473</strain>
    </source>
</reference>
<evidence type="ECO:0000313" key="1">
    <source>
        <dbReference type="EMBL" id="OAD46014.1"/>
    </source>
</evidence>
<protein>
    <submittedName>
        <fullName evidence="1">Uncharacterized protein</fullName>
    </submittedName>
</protein>
<name>A0A176TDT8_9FLAO</name>
<proteinExistence type="predicted"/>
<evidence type="ECO:0000313" key="2">
    <source>
        <dbReference type="Proteomes" id="UP000076923"/>
    </source>
</evidence>
<sequence length="120" mass="13621">MNVTNNDLVLVRGINAQWFKENFSKLWIGFGGAPQAIPKEDAYYVGLYMGAPVSAITHIGIVESIHRYDNSADFYLKCIIKLKNPIDPGHPIRKHENWKLSQFGLSESQMDDLRIKMNGI</sequence>
<keyword evidence="2" id="KW-1185">Reference proteome</keyword>
<organism evidence="1 2">
    <name type="scientific">Polaribacter atrinae</name>
    <dbReference type="NCBI Taxonomy" id="1333662"/>
    <lineage>
        <taxon>Bacteria</taxon>
        <taxon>Pseudomonadati</taxon>
        <taxon>Bacteroidota</taxon>
        <taxon>Flavobacteriia</taxon>
        <taxon>Flavobacteriales</taxon>
        <taxon>Flavobacteriaceae</taxon>
    </lineage>
</organism>
<dbReference type="RefSeq" id="WP_068448211.1">
    <property type="nucleotide sequence ID" value="NZ_CP150660.1"/>
</dbReference>
<dbReference type="AlphaFoldDB" id="A0A176TDT8"/>
<accession>A0A176TDT8</accession>
<dbReference type="Proteomes" id="UP000076923">
    <property type="component" value="Unassembled WGS sequence"/>
</dbReference>
<comment type="caution">
    <text evidence="1">The sequence shown here is derived from an EMBL/GenBank/DDBJ whole genome shotgun (WGS) entry which is preliminary data.</text>
</comment>
<dbReference type="EMBL" id="LVWE01000005">
    <property type="protein sequence ID" value="OAD46014.1"/>
    <property type="molecule type" value="Genomic_DNA"/>
</dbReference>
<gene>
    <name evidence="1" type="ORF">LPB303_03605</name>
</gene>